<dbReference type="GO" id="GO:0003735">
    <property type="term" value="F:structural constituent of ribosome"/>
    <property type="evidence" value="ECO:0007669"/>
    <property type="project" value="InterPro"/>
</dbReference>
<evidence type="ECO:0000256" key="7">
    <source>
        <dbReference type="HAMAP-Rule" id="MF_01310"/>
    </source>
</evidence>
<dbReference type="PIRSF" id="PIRSF002131">
    <property type="entry name" value="Ribosomal_S11"/>
    <property type="match status" value="1"/>
</dbReference>
<dbReference type="PATRIC" id="fig|1619131.3.peg.277"/>
<proteinExistence type="inferred from homology"/>
<dbReference type="NCBIfam" id="NF003698">
    <property type="entry name" value="PRK05309.1"/>
    <property type="match status" value="1"/>
</dbReference>
<dbReference type="InterPro" id="IPR001971">
    <property type="entry name" value="Ribosomal_uS11"/>
</dbReference>
<comment type="subunit">
    <text evidence="7">Part of the 30S ribosomal subunit. Interacts with proteins S7 and S18. Binds to IF-3.</text>
</comment>
<dbReference type="Gene3D" id="3.30.420.80">
    <property type="entry name" value="Ribosomal protein S11"/>
    <property type="match status" value="1"/>
</dbReference>
<dbReference type="GO" id="GO:1990904">
    <property type="term" value="C:ribonucleoprotein complex"/>
    <property type="evidence" value="ECO:0007669"/>
    <property type="project" value="UniProtKB-KW"/>
</dbReference>
<keyword evidence="5 7" id="KW-0687">Ribonucleoprotein</keyword>
<dbReference type="InterPro" id="IPR036967">
    <property type="entry name" value="Ribosomal_uS11_sf"/>
</dbReference>
<gene>
    <name evidence="7" type="primary">rpsK</name>
    <name evidence="9" type="ORF">UU59_C0009G0018</name>
</gene>
<dbReference type="Pfam" id="PF00411">
    <property type="entry name" value="Ribosomal_S11"/>
    <property type="match status" value="1"/>
</dbReference>
<dbReference type="EMBL" id="LCBF01000009">
    <property type="protein sequence ID" value="KKS07327.1"/>
    <property type="molecule type" value="Genomic_DNA"/>
</dbReference>
<dbReference type="InterPro" id="IPR018102">
    <property type="entry name" value="Ribosomal_uS11_CS"/>
</dbReference>
<keyword evidence="3 7" id="KW-0694">RNA-binding</keyword>
<evidence type="ECO:0000256" key="1">
    <source>
        <dbReference type="ARBA" id="ARBA00006194"/>
    </source>
</evidence>
<dbReference type="InterPro" id="IPR019981">
    <property type="entry name" value="Ribosomal_uS11_bac-type"/>
</dbReference>
<accession>A0A0G0W5M2</accession>
<dbReference type="GO" id="GO:0005840">
    <property type="term" value="C:ribosome"/>
    <property type="evidence" value="ECO:0007669"/>
    <property type="project" value="UniProtKB-KW"/>
</dbReference>
<name>A0A0G0W5M2_UNCKA</name>
<dbReference type="HAMAP" id="MF_01310">
    <property type="entry name" value="Ribosomal_uS11"/>
    <property type="match status" value="1"/>
</dbReference>
<dbReference type="GO" id="GO:0006412">
    <property type="term" value="P:translation"/>
    <property type="evidence" value="ECO:0007669"/>
    <property type="project" value="UniProtKB-UniRule"/>
</dbReference>
<evidence type="ECO:0000256" key="3">
    <source>
        <dbReference type="ARBA" id="ARBA00022884"/>
    </source>
</evidence>
<evidence type="ECO:0000313" key="9">
    <source>
        <dbReference type="EMBL" id="KKS07327.1"/>
    </source>
</evidence>
<dbReference type="GO" id="GO:0019843">
    <property type="term" value="F:rRNA binding"/>
    <property type="evidence" value="ECO:0007669"/>
    <property type="project" value="UniProtKB-UniRule"/>
</dbReference>
<reference evidence="9 10" key="1">
    <citation type="journal article" date="2015" name="Nature">
        <title>rRNA introns, odd ribosomes, and small enigmatic genomes across a large radiation of phyla.</title>
        <authorList>
            <person name="Brown C.T."/>
            <person name="Hug L.A."/>
            <person name="Thomas B.C."/>
            <person name="Sharon I."/>
            <person name="Castelle C.J."/>
            <person name="Singh A."/>
            <person name="Wilkins M.J."/>
            <person name="Williams K.H."/>
            <person name="Banfield J.F."/>
        </authorList>
    </citation>
    <scope>NUCLEOTIDE SEQUENCE [LARGE SCALE GENOMIC DNA]</scope>
</reference>
<evidence type="ECO:0000313" key="10">
    <source>
        <dbReference type="Proteomes" id="UP000034544"/>
    </source>
</evidence>
<comment type="function">
    <text evidence="7">Located on the platform of the 30S subunit, it bridges several disparate RNA helices of the 16S rRNA. Forms part of the Shine-Dalgarno cleft in the 70S ribosome.</text>
</comment>
<dbReference type="PANTHER" id="PTHR11759">
    <property type="entry name" value="40S RIBOSOMAL PROTEIN S14/30S RIBOSOMAL PROTEIN S11"/>
    <property type="match status" value="1"/>
</dbReference>
<evidence type="ECO:0000256" key="6">
    <source>
        <dbReference type="ARBA" id="ARBA00035160"/>
    </source>
</evidence>
<organism evidence="9 10">
    <name type="scientific">candidate division WWE3 bacterium GW2011_GWE1_41_27</name>
    <dbReference type="NCBI Taxonomy" id="1619131"/>
    <lineage>
        <taxon>Bacteria</taxon>
        <taxon>Katanobacteria</taxon>
    </lineage>
</organism>
<comment type="similarity">
    <text evidence="1 7 8">Belongs to the universal ribosomal protein uS11 family.</text>
</comment>
<keyword evidence="4 7" id="KW-0689">Ribosomal protein</keyword>
<sequence length="129" mass="13437">MAQKSNKGKKKEKIITPTGRVYITAGMNNTIITVTDSEGNTLFTASSGSAGFKGSRKSTPYASTKAAETAGSAAQKAGVRDVSVFLKGAGLGRISSIKALKTVGLNVVSISDLTPIPHNGCRPQKKRRV</sequence>
<comment type="caution">
    <text evidence="9">The sequence shown here is derived from an EMBL/GenBank/DDBJ whole genome shotgun (WGS) entry which is preliminary data.</text>
</comment>
<evidence type="ECO:0000256" key="5">
    <source>
        <dbReference type="ARBA" id="ARBA00023274"/>
    </source>
</evidence>
<dbReference type="AlphaFoldDB" id="A0A0G0W5M2"/>
<dbReference type="PROSITE" id="PS00054">
    <property type="entry name" value="RIBOSOMAL_S11"/>
    <property type="match status" value="1"/>
</dbReference>
<dbReference type="SUPFAM" id="SSF53137">
    <property type="entry name" value="Translational machinery components"/>
    <property type="match status" value="1"/>
</dbReference>
<dbReference type="Proteomes" id="UP000034544">
    <property type="component" value="Unassembled WGS sequence"/>
</dbReference>
<keyword evidence="2 7" id="KW-0699">rRNA-binding</keyword>
<evidence type="ECO:0000256" key="2">
    <source>
        <dbReference type="ARBA" id="ARBA00022730"/>
    </source>
</evidence>
<evidence type="ECO:0000256" key="4">
    <source>
        <dbReference type="ARBA" id="ARBA00022980"/>
    </source>
</evidence>
<protein>
    <recommendedName>
        <fullName evidence="6 7">Small ribosomal subunit protein uS11</fullName>
    </recommendedName>
</protein>
<dbReference type="NCBIfam" id="TIGR03632">
    <property type="entry name" value="uS11_bact"/>
    <property type="match status" value="1"/>
</dbReference>
<evidence type="ECO:0000256" key="8">
    <source>
        <dbReference type="RuleBase" id="RU003629"/>
    </source>
</evidence>